<dbReference type="OrthoDB" id="66888at2759"/>
<proteinExistence type="predicted"/>
<dbReference type="GO" id="GO:0051260">
    <property type="term" value="P:protein homooligomerization"/>
    <property type="evidence" value="ECO:0007669"/>
    <property type="project" value="InterPro"/>
</dbReference>
<dbReference type="InterPro" id="IPR000210">
    <property type="entry name" value="BTB/POZ_dom"/>
</dbReference>
<dbReference type="Pfam" id="PF02214">
    <property type="entry name" value="BTB_2"/>
    <property type="match status" value="1"/>
</dbReference>
<evidence type="ECO:0000313" key="3">
    <source>
        <dbReference type="Proteomes" id="UP000095751"/>
    </source>
</evidence>
<dbReference type="KEGG" id="fcy:FRACYDRAFT_238512"/>
<organism evidence="2 3">
    <name type="scientific">Fragilariopsis cylindrus CCMP1102</name>
    <dbReference type="NCBI Taxonomy" id="635003"/>
    <lineage>
        <taxon>Eukaryota</taxon>
        <taxon>Sar</taxon>
        <taxon>Stramenopiles</taxon>
        <taxon>Ochrophyta</taxon>
        <taxon>Bacillariophyta</taxon>
        <taxon>Bacillariophyceae</taxon>
        <taxon>Bacillariophycidae</taxon>
        <taxon>Bacillariales</taxon>
        <taxon>Bacillariaceae</taxon>
        <taxon>Fragilariopsis</taxon>
    </lineage>
</organism>
<dbReference type="PANTHER" id="PTHR11145:SF8">
    <property type="entry name" value="RE57120P"/>
    <property type="match status" value="1"/>
</dbReference>
<evidence type="ECO:0000313" key="2">
    <source>
        <dbReference type="EMBL" id="OEU18078.1"/>
    </source>
</evidence>
<sequence length="166" mass="18934">MTSNSNDRIIRLNVGGQHFITTRTTLCAVEGSLLEKMFRSDSNFAQPIEIGGEVFLDRNPIAFGCILDYLRDAGHVMVDIQSNDKNNDDEALFRRLRTDADFFGLQGLVSYCDTKLLVMQYDKLEETYYDYCQNSDLYLSSCSIGNTDGDGRESRDDDNNNDFRDF</sequence>
<name>A0A1E7FIV3_9STRA</name>
<dbReference type="CDD" id="cd18316">
    <property type="entry name" value="BTB_POZ_KCTD-like"/>
    <property type="match status" value="1"/>
</dbReference>
<dbReference type="InterPro" id="IPR003131">
    <property type="entry name" value="T1-type_BTB"/>
</dbReference>
<dbReference type="PANTHER" id="PTHR11145">
    <property type="entry name" value="BTB/POZ DOMAIN-CONTAINING ADAPTER FOR CUL3-MEDIATED RHOA DEGRADATION PROTEIN FAMILY MEMBER"/>
    <property type="match status" value="1"/>
</dbReference>
<dbReference type="InParanoid" id="A0A1E7FIV3"/>
<accession>A0A1E7FIV3</accession>
<reference evidence="2 3" key="1">
    <citation type="submission" date="2016-09" db="EMBL/GenBank/DDBJ databases">
        <title>Extensive genetic diversity and differential bi-allelic expression allows diatom success in the polar Southern Ocean.</title>
        <authorList>
            <consortium name="DOE Joint Genome Institute"/>
            <person name="Mock T."/>
            <person name="Otillar R.P."/>
            <person name="Strauss J."/>
            <person name="Dupont C."/>
            <person name="Frickenhaus S."/>
            <person name="Maumus F."/>
            <person name="Mcmullan M."/>
            <person name="Sanges R."/>
            <person name="Schmutz J."/>
            <person name="Toseland A."/>
            <person name="Valas R."/>
            <person name="Veluchamy A."/>
            <person name="Ward B.J."/>
            <person name="Allen A."/>
            <person name="Barry K."/>
            <person name="Falciatore A."/>
            <person name="Ferrante M."/>
            <person name="Fortunato A.E."/>
            <person name="Gloeckner G."/>
            <person name="Gruber A."/>
            <person name="Hipkin R."/>
            <person name="Janech M."/>
            <person name="Kroth P."/>
            <person name="Leese F."/>
            <person name="Lindquist E."/>
            <person name="Lyon B.R."/>
            <person name="Martin J."/>
            <person name="Mayer C."/>
            <person name="Parker M."/>
            <person name="Quesneville H."/>
            <person name="Raymond J."/>
            <person name="Uhlig C."/>
            <person name="Valentin K.U."/>
            <person name="Worden A.Z."/>
            <person name="Armbrust E.V."/>
            <person name="Bowler C."/>
            <person name="Green B."/>
            <person name="Moulton V."/>
            <person name="Van Oosterhout C."/>
            <person name="Grigoriev I."/>
        </authorList>
    </citation>
    <scope>NUCLEOTIDE SEQUENCE [LARGE SCALE GENOMIC DNA]</scope>
    <source>
        <strain evidence="2 3">CCMP1102</strain>
    </source>
</reference>
<dbReference type="InterPro" id="IPR045068">
    <property type="entry name" value="BACURD1-3"/>
</dbReference>
<evidence type="ECO:0000259" key="1">
    <source>
        <dbReference type="SMART" id="SM00225"/>
    </source>
</evidence>
<protein>
    <submittedName>
        <fullName evidence="2">POZ domain-containing protein</fullName>
    </submittedName>
</protein>
<gene>
    <name evidence="2" type="ORF">FRACYDRAFT_238512</name>
</gene>
<dbReference type="AlphaFoldDB" id="A0A1E7FIV3"/>
<keyword evidence="3" id="KW-1185">Reference proteome</keyword>
<feature type="domain" description="BTB" evidence="1">
    <location>
        <begin position="8"/>
        <end position="120"/>
    </location>
</feature>
<dbReference type="SUPFAM" id="SSF54695">
    <property type="entry name" value="POZ domain"/>
    <property type="match status" value="1"/>
</dbReference>
<dbReference type="EMBL" id="KV784357">
    <property type="protein sequence ID" value="OEU18078.1"/>
    <property type="molecule type" value="Genomic_DNA"/>
</dbReference>
<dbReference type="Proteomes" id="UP000095751">
    <property type="component" value="Unassembled WGS sequence"/>
</dbReference>
<dbReference type="InterPro" id="IPR011333">
    <property type="entry name" value="SKP1/BTB/POZ_sf"/>
</dbReference>
<dbReference type="SMART" id="SM00225">
    <property type="entry name" value="BTB"/>
    <property type="match status" value="1"/>
</dbReference>
<dbReference type="Gene3D" id="3.30.710.10">
    <property type="entry name" value="Potassium Channel Kv1.1, Chain A"/>
    <property type="match status" value="1"/>
</dbReference>